<feature type="modified residue" description="4-aspartylphosphate" evidence="1">
    <location>
        <position position="59"/>
    </location>
</feature>
<dbReference type="Proteomes" id="UP000195514">
    <property type="component" value="Chromosome I"/>
</dbReference>
<dbReference type="EMBL" id="LT859958">
    <property type="protein sequence ID" value="SMX54461.1"/>
    <property type="molecule type" value="Genomic_DNA"/>
</dbReference>
<dbReference type="InterPro" id="IPR011006">
    <property type="entry name" value="CheY-like_superfamily"/>
</dbReference>
<protein>
    <recommendedName>
        <fullName evidence="2">Response regulatory domain-containing protein</fullName>
    </recommendedName>
</protein>
<dbReference type="OrthoDB" id="9797341at2"/>
<evidence type="ECO:0000313" key="3">
    <source>
        <dbReference type="EMBL" id="SMX54461.1"/>
    </source>
</evidence>
<evidence type="ECO:0000259" key="2">
    <source>
        <dbReference type="PROSITE" id="PS50110"/>
    </source>
</evidence>
<sequence length="263" mass="30134">MSKEITVAIIEDDLFARNWMALLLVRDWRTRVVGEYSHCKDFFASLEKGKAWIDYLIVDVDLYGERLQLAEICQVLRKKTPKTKILLTGIQPDLRVLHQTQDDQIVGYVLKKEVGYSLSWMVTFLIEGCWILTPGIQALANATNFLLPRNVLVLDGRKTIPGFTDHEAEVARMAFIFSIGRRDLADELKISEQWSYGLVSELYRKMGLTDIIAGETDLFSYIGESEIIKRKFHEIMGQLGDSKKAKDMETLAFHLLTMPEIVQ</sequence>
<name>A0A1Y6K453_9CHLR</name>
<dbReference type="RefSeq" id="WP_087862302.1">
    <property type="nucleotide sequence ID" value="NZ_LT859958.1"/>
</dbReference>
<gene>
    <name evidence="3" type="ORF">CFX1CAM_1396</name>
</gene>
<organism evidence="3 4">
    <name type="scientific">Candidatus Brevifilum fermentans</name>
    <dbReference type="NCBI Taxonomy" id="1986204"/>
    <lineage>
        <taxon>Bacteria</taxon>
        <taxon>Bacillati</taxon>
        <taxon>Chloroflexota</taxon>
        <taxon>Anaerolineae</taxon>
        <taxon>Anaerolineales</taxon>
        <taxon>Anaerolineaceae</taxon>
        <taxon>Candidatus Brevifilum</taxon>
    </lineage>
</organism>
<dbReference type="PROSITE" id="PS50110">
    <property type="entry name" value="RESPONSE_REGULATORY"/>
    <property type="match status" value="1"/>
</dbReference>
<dbReference type="GO" id="GO:0000160">
    <property type="term" value="P:phosphorelay signal transduction system"/>
    <property type="evidence" value="ECO:0007669"/>
    <property type="project" value="InterPro"/>
</dbReference>
<keyword evidence="4" id="KW-1185">Reference proteome</keyword>
<keyword evidence="1" id="KW-0597">Phosphoprotein</keyword>
<proteinExistence type="predicted"/>
<reference evidence="4" key="1">
    <citation type="submission" date="2017-05" db="EMBL/GenBank/DDBJ databases">
        <authorList>
            <person name="Kirkegaard R."/>
            <person name="Mcilroy J S."/>
        </authorList>
    </citation>
    <scope>NUCLEOTIDE SEQUENCE [LARGE SCALE GENOMIC DNA]</scope>
</reference>
<feature type="domain" description="Response regulatory" evidence="2">
    <location>
        <begin position="6"/>
        <end position="126"/>
    </location>
</feature>
<dbReference type="AlphaFoldDB" id="A0A1Y6K453"/>
<dbReference type="SUPFAM" id="SSF52172">
    <property type="entry name" value="CheY-like"/>
    <property type="match status" value="1"/>
</dbReference>
<dbReference type="InterPro" id="IPR001789">
    <property type="entry name" value="Sig_transdc_resp-reg_receiver"/>
</dbReference>
<dbReference type="KEGG" id="abat:CFX1CAM_1396"/>
<evidence type="ECO:0000313" key="4">
    <source>
        <dbReference type="Proteomes" id="UP000195514"/>
    </source>
</evidence>
<dbReference type="Gene3D" id="3.40.50.2300">
    <property type="match status" value="1"/>
</dbReference>
<accession>A0A1Y6K453</accession>
<evidence type="ECO:0000256" key="1">
    <source>
        <dbReference type="PROSITE-ProRule" id="PRU00169"/>
    </source>
</evidence>